<protein>
    <submittedName>
        <fullName evidence="2">Uncharacterized protein</fullName>
    </submittedName>
</protein>
<gene>
    <name evidence="2" type="ordered locus">Deima_0359</name>
</gene>
<keyword evidence="1" id="KW-0732">Signal</keyword>
<proteinExistence type="predicted"/>
<evidence type="ECO:0000256" key="1">
    <source>
        <dbReference type="SAM" id="SignalP"/>
    </source>
</evidence>
<accession>E8U375</accession>
<keyword evidence="3" id="KW-1185">Reference proteome</keyword>
<dbReference type="Proteomes" id="UP000008635">
    <property type="component" value="Chromosome"/>
</dbReference>
<reference evidence="2 3" key="1">
    <citation type="journal article" date="2011" name="Stand. Genomic Sci.">
        <title>Complete genome sequence of Deinococcus maricopensis type strain (LB-34).</title>
        <authorList>
            <person name="Pukall R."/>
            <person name="Zeytun A."/>
            <person name="Lucas S."/>
            <person name="Lapidus A."/>
            <person name="Hammon N."/>
            <person name="Deshpande S."/>
            <person name="Nolan M."/>
            <person name="Cheng J.F."/>
            <person name="Pitluck S."/>
            <person name="Liolios K."/>
            <person name="Pagani I."/>
            <person name="Mikhailova N."/>
            <person name="Ivanova N."/>
            <person name="Mavromatis K."/>
            <person name="Pati A."/>
            <person name="Tapia R."/>
            <person name="Han C."/>
            <person name="Goodwin L."/>
            <person name="Chen A."/>
            <person name="Palaniappan K."/>
            <person name="Land M."/>
            <person name="Hauser L."/>
            <person name="Chang Y.J."/>
            <person name="Jeffries C.D."/>
            <person name="Brambilla E.M."/>
            <person name="Rohde M."/>
            <person name="Goker M."/>
            <person name="Detter J.C."/>
            <person name="Woyke T."/>
            <person name="Bristow J."/>
            <person name="Eisen J.A."/>
            <person name="Markowitz V."/>
            <person name="Hugenholtz P."/>
            <person name="Kyrpides N.C."/>
            <person name="Klenk H.P."/>
        </authorList>
    </citation>
    <scope>NUCLEOTIDE SEQUENCE [LARGE SCALE GENOMIC DNA]</scope>
    <source>
        <strain evidence="3">DSM 21211 / LMG 22137 / NRRL B-23946 / LB-34</strain>
    </source>
</reference>
<reference evidence="3" key="2">
    <citation type="submission" date="2011-01" db="EMBL/GenBank/DDBJ databases">
        <title>The complete genome of Deinococcus maricopensis DSM 21211.</title>
        <authorList>
            <consortium name="US DOE Joint Genome Institute (JGI-PGF)"/>
            <person name="Lucas S."/>
            <person name="Copeland A."/>
            <person name="Lapidus A."/>
            <person name="Goodwin L."/>
            <person name="Pitluck S."/>
            <person name="Kyrpides N."/>
            <person name="Mavromatis K."/>
            <person name="Pagani I."/>
            <person name="Ivanova N."/>
            <person name="Ovchinnikova G."/>
            <person name="Zeytun A."/>
            <person name="Detter J.C."/>
            <person name="Han C."/>
            <person name="Land M."/>
            <person name="Hauser L."/>
            <person name="Markowitz V."/>
            <person name="Cheng J.-F."/>
            <person name="Hugenholtz P."/>
            <person name="Woyke T."/>
            <person name="Wu D."/>
            <person name="Pukall R."/>
            <person name="Gehrich-Schroeter G."/>
            <person name="Brambilla E."/>
            <person name="Klenk H.-P."/>
            <person name="Eisen J.A."/>
        </authorList>
    </citation>
    <scope>NUCLEOTIDE SEQUENCE [LARGE SCALE GENOMIC DNA]</scope>
    <source>
        <strain evidence="3">DSM 21211 / LMG 22137 / NRRL B-23946 / LB-34</strain>
    </source>
</reference>
<organism evidence="2 3">
    <name type="scientific">Deinococcus maricopensis (strain DSM 21211 / LMG 22137 / NRRL B-23946 / LB-34)</name>
    <dbReference type="NCBI Taxonomy" id="709986"/>
    <lineage>
        <taxon>Bacteria</taxon>
        <taxon>Thermotogati</taxon>
        <taxon>Deinococcota</taxon>
        <taxon>Deinococci</taxon>
        <taxon>Deinococcales</taxon>
        <taxon>Deinococcaceae</taxon>
        <taxon>Deinococcus</taxon>
    </lineage>
</organism>
<sequence precursor="true">MRSLLAAALLGWSSAATATPTLHGACLHLLTSNTAHVPFGVREYENLIRTHTQPLTGPQPNCTHTATFQLALTPTTAADVQLTLTLALADHDVTPSDLQDTAYTQTLTRTLHPSDDALSATQAILRELLAPFQAQQ</sequence>
<dbReference type="RefSeq" id="WP_013555525.1">
    <property type="nucleotide sequence ID" value="NC_014958.1"/>
</dbReference>
<evidence type="ECO:0000313" key="3">
    <source>
        <dbReference type="Proteomes" id="UP000008635"/>
    </source>
</evidence>
<evidence type="ECO:0000313" key="2">
    <source>
        <dbReference type="EMBL" id="ADV66020.1"/>
    </source>
</evidence>
<dbReference type="KEGG" id="dmr:Deima_0359"/>
<name>E8U375_DEIML</name>
<dbReference type="HOGENOM" id="CLU_1872028_0_0_0"/>
<dbReference type="AlphaFoldDB" id="E8U375"/>
<feature type="signal peptide" evidence="1">
    <location>
        <begin position="1"/>
        <end position="18"/>
    </location>
</feature>
<feature type="chain" id="PRO_5003232303" evidence="1">
    <location>
        <begin position="19"/>
        <end position="136"/>
    </location>
</feature>
<dbReference type="EMBL" id="CP002454">
    <property type="protein sequence ID" value="ADV66020.1"/>
    <property type="molecule type" value="Genomic_DNA"/>
</dbReference>